<evidence type="ECO:0000256" key="5">
    <source>
        <dbReference type="ARBA" id="ARBA00023136"/>
    </source>
</evidence>
<feature type="transmembrane region" description="Helical" evidence="6">
    <location>
        <begin position="192"/>
        <end position="214"/>
    </location>
</feature>
<feature type="transmembrane region" description="Helical" evidence="6">
    <location>
        <begin position="42"/>
        <end position="63"/>
    </location>
</feature>
<dbReference type="RefSeq" id="WP_066625356.1">
    <property type="nucleotide sequence ID" value="NZ_JBHSYQ010000003.1"/>
</dbReference>
<accession>A0ABW2DJJ2</accession>
<name>A0ABW2DJJ2_9BACT</name>
<dbReference type="EMBL" id="JBHSYQ010000003">
    <property type="protein sequence ID" value="MFC6996503.1"/>
    <property type="molecule type" value="Genomic_DNA"/>
</dbReference>
<evidence type="ECO:0000256" key="4">
    <source>
        <dbReference type="ARBA" id="ARBA00022989"/>
    </source>
</evidence>
<evidence type="ECO:0000256" key="3">
    <source>
        <dbReference type="ARBA" id="ARBA00022692"/>
    </source>
</evidence>
<keyword evidence="8" id="KW-1185">Reference proteome</keyword>
<evidence type="ECO:0000256" key="2">
    <source>
        <dbReference type="ARBA" id="ARBA00022475"/>
    </source>
</evidence>
<feature type="transmembrane region" description="Helical" evidence="6">
    <location>
        <begin position="123"/>
        <end position="145"/>
    </location>
</feature>
<feature type="transmembrane region" description="Helical" evidence="6">
    <location>
        <begin position="157"/>
        <end position="180"/>
    </location>
</feature>
<keyword evidence="5 6" id="KW-0472">Membrane</keyword>
<feature type="transmembrane region" description="Helical" evidence="6">
    <location>
        <begin position="17"/>
        <end position="35"/>
    </location>
</feature>
<dbReference type="InterPro" id="IPR019108">
    <property type="entry name" value="Caa3_assmbl_CtaG-rel"/>
</dbReference>
<comment type="subcellular location">
    <subcellularLocation>
        <location evidence="1">Cell membrane</location>
        <topology evidence="1">Multi-pass membrane protein</topology>
    </subcellularLocation>
</comment>
<evidence type="ECO:0000256" key="1">
    <source>
        <dbReference type="ARBA" id="ARBA00004651"/>
    </source>
</evidence>
<feature type="transmembrane region" description="Helical" evidence="6">
    <location>
        <begin position="234"/>
        <end position="253"/>
    </location>
</feature>
<sequence length="269" mass="30467">MEHHSSHHLSGSSVAEWIPMLLVVTLALGYVSALVKLKSKDLTWSAWHSISFGLGTGLLGIALHPQLMQWAHHDLRGHMVQHLLLGMFAPIFLVLGAPVTLALKTLPVKVARGVTAILRSKVFYLFSHPVVALLLNIGGMYILYLTPLYNVSLTQPWLHYIIHLHFLLAGYLFCWSMIGLEPVPQRPGLRVRIFVLFLNIALHAFLSKLMYAYLLPHNSPHPEEQIREAAKLMYYWGDLSELLLTIALFALWYQKRHRSKNQISSLSVS</sequence>
<evidence type="ECO:0000256" key="6">
    <source>
        <dbReference type="SAM" id="Phobius"/>
    </source>
</evidence>
<organism evidence="7 8">
    <name type="scientific">Rufibacter roseus</name>
    <dbReference type="NCBI Taxonomy" id="1567108"/>
    <lineage>
        <taxon>Bacteria</taxon>
        <taxon>Pseudomonadati</taxon>
        <taxon>Bacteroidota</taxon>
        <taxon>Cytophagia</taxon>
        <taxon>Cytophagales</taxon>
        <taxon>Hymenobacteraceae</taxon>
        <taxon>Rufibacter</taxon>
    </lineage>
</organism>
<reference evidence="8" key="1">
    <citation type="journal article" date="2019" name="Int. J. Syst. Evol. Microbiol.">
        <title>The Global Catalogue of Microorganisms (GCM) 10K type strain sequencing project: providing services to taxonomists for standard genome sequencing and annotation.</title>
        <authorList>
            <consortium name="The Broad Institute Genomics Platform"/>
            <consortium name="The Broad Institute Genome Sequencing Center for Infectious Disease"/>
            <person name="Wu L."/>
            <person name="Ma J."/>
        </authorList>
    </citation>
    <scope>NUCLEOTIDE SEQUENCE [LARGE SCALE GENOMIC DNA]</scope>
    <source>
        <strain evidence="8">CGMCC 4.7393</strain>
    </source>
</reference>
<keyword evidence="4 6" id="KW-1133">Transmembrane helix</keyword>
<dbReference type="Pfam" id="PF09678">
    <property type="entry name" value="Caa3_CtaG"/>
    <property type="match status" value="1"/>
</dbReference>
<comment type="caution">
    <text evidence="7">The sequence shown here is derived from an EMBL/GenBank/DDBJ whole genome shotgun (WGS) entry which is preliminary data.</text>
</comment>
<keyword evidence="3 6" id="KW-0812">Transmembrane</keyword>
<evidence type="ECO:0000313" key="8">
    <source>
        <dbReference type="Proteomes" id="UP001596405"/>
    </source>
</evidence>
<proteinExistence type="predicted"/>
<dbReference type="Proteomes" id="UP001596405">
    <property type="component" value="Unassembled WGS sequence"/>
</dbReference>
<protein>
    <submittedName>
        <fullName evidence="7">Cytochrome c oxidase assembly protein</fullName>
    </submittedName>
</protein>
<gene>
    <name evidence="7" type="ORF">ACFQHR_02650</name>
</gene>
<evidence type="ECO:0000313" key="7">
    <source>
        <dbReference type="EMBL" id="MFC6996503.1"/>
    </source>
</evidence>
<feature type="transmembrane region" description="Helical" evidence="6">
    <location>
        <begin position="83"/>
        <end position="103"/>
    </location>
</feature>
<keyword evidence="2" id="KW-1003">Cell membrane</keyword>